<dbReference type="Gene3D" id="2.60.40.790">
    <property type="match status" value="1"/>
</dbReference>
<dbReference type="Proteomes" id="UP000240912">
    <property type="component" value="Unassembled WGS sequence"/>
</dbReference>
<evidence type="ECO:0000256" key="2">
    <source>
        <dbReference type="RuleBase" id="RU003616"/>
    </source>
</evidence>
<dbReference type="CDD" id="cd06464">
    <property type="entry name" value="ACD_sHsps-like"/>
    <property type="match status" value="1"/>
</dbReference>
<keyword evidence="5" id="KW-1185">Reference proteome</keyword>
<evidence type="ECO:0000256" key="1">
    <source>
        <dbReference type="PROSITE-ProRule" id="PRU00285"/>
    </source>
</evidence>
<accession>A0A2T3HK75</accession>
<reference evidence="4 5" key="1">
    <citation type="submission" date="2018-03" db="EMBL/GenBank/DDBJ databases">
        <authorList>
            <person name="Keele B.F."/>
        </authorList>
    </citation>
    <scope>NUCLEOTIDE SEQUENCE [LARGE SCALE GENOMIC DNA]</scope>
    <source>
        <strain evidence="4 5">YL28-9</strain>
    </source>
</reference>
<protein>
    <submittedName>
        <fullName evidence="4">Hsp20/alpha crystallin family protein</fullName>
    </submittedName>
</protein>
<comment type="similarity">
    <text evidence="1 2">Belongs to the small heat shock protein (HSP20) family.</text>
</comment>
<dbReference type="InterPro" id="IPR002068">
    <property type="entry name" value="A-crystallin/Hsp20_dom"/>
</dbReference>
<evidence type="ECO:0000259" key="3">
    <source>
        <dbReference type="PROSITE" id="PS01031"/>
    </source>
</evidence>
<organism evidence="4 5">
    <name type="scientific">Pedobacter yulinensis</name>
    <dbReference type="NCBI Taxonomy" id="2126353"/>
    <lineage>
        <taxon>Bacteria</taxon>
        <taxon>Pseudomonadati</taxon>
        <taxon>Bacteroidota</taxon>
        <taxon>Sphingobacteriia</taxon>
        <taxon>Sphingobacteriales</taxon>
        <taxon>Sphingobacteriaceae</taxon>
        <taxon>Pedobacter</taxon>
    </lineage>
</organism>
<dbReference type="Pfam" id="PF00011">
    <property type="entry name" value="HSP20"/>
    <property type="match status" value="1"/>
</dbReference>
<gene>
    <name evidence="4" type="ORF">C7T94_09355</name>
</gene>
<dbReference type="OrthoDB" id="9814487at2"/>
<sequence length="143" mass="16165">MSLIKFNGNKPAINGFSDVFESVFNDSFFSDRLIARVPAVNVAETADGYHIEMAAPGLSKEDFHIQLDRKLLTISVEKQQSEKSDRESYSRREFSYTSFVRSFALPDSADDSNIEASYANGILDIRVAKKEEAKQMTRRIEIS</sequence>
<dbReference type="InterPro" id="IPR031107">
    <property type="entry name" value="Small_HSP"/>
</dbReference>
<dbReference type="InterPro" id="IPR008978">
    <property type="entry name" value="HSP20-like_chaperone"/>
</dbReference>
<dbReference type="AlphaFoldDB" id="A0A2T3HK75"/>
<evidence type="ECO:0000313" key="4">
    <source>
        <dbReference type="EMBL" id="PST82836.1"/>
    </source>
</evidence>
<dbReference type="PANTHER" id="PTHR11527">
    <property type="entry name" value="HEAT-SHOCK PROTEIN 20 FAMILY MEMBER"/>
    <property type="match status" value="1"/>
</dbReference>
<dbReference type="PROSITE" id="PS01031">
    <property type="entry name" value="SHSP"/>
    <property type="match status" value="1"/>
</dbReference>
<comment type="caution">
    <text evidence="4">The sequence shown here is derived from an EMBL/GenBank/DDBJ whole genome shotgun (WGS) entry which is preliminary data.</text>
</comment>
<feature type="domain" description="SHSP" evidence="3">
    <location>
        <begin position="31"/>
        <end position="143"/>
    </location>
</feature>
<evidence type="ECO:0000313" key="5">
    <source>
        <dbReference type="Proteomes" id="UP000240912"/>
    </source>
</evidence>
<name>A0A2T3HK75_9SPHI</name>
<proteinExistence type="inferred from homology"/>
<dbReference type="EMBL" id="PYLS01000005">
    <property type="protein sequence ID" value="PST82836.1"/>
    <property type="molecule type" value="Genomic_DNA"/>
</dbReference>
<dbReference type="RefSeq" id="WP_107215094.1">
    <property type="nucleotide sequence ID" value="NZ_KZ686269.1"/>
</dbReference>
<dbReference type="SUPFAM" id="SSF49764">
    <property type="entry name" value="HSP20-like chaperones"/>
    <property type="match status" value="1"/>
</dbReference>